<evidence type="ECO:0000313" key="1">
    <source>
        <dbReference type="EMBL" id="OUL65199.1"/>
    </source>
</evidence>
<comment type="caution">
    <text evidence="1">The sequence shown here is derived from an EMBL/GenBank/DDBJ whole genome shotgun (WGS) entry which is preliminary data.</text>
</comment>
<protein>
    <submittedName>
        <fullName evidence="1">Uncharacterized protein</fullName>
    </submittedName>
</protein>
<dbReference type="EMBL" id="JOOZ01000078">
    <property type="protein sequence ID" value="OUL65199.1"/>
    <property type="molecule type" value="Genomic_DNA"/>
</dbReference>
<name>A0A252EFN7_9PROT</name>
<gene>
    <name evidence="1" type="ORF">HK16_18475</name>
</gene>
<accession>A0A252EFN7</accession>
<dbReference type="AlphaFoldDB" id="A0A252EFN7"/>
<dbReference type="Proteomes" id="UP000195072">
    <property type="component" value="Unassembled WGS sequence"/>
</dbReference>
<dbReference type="RefSeq" id="WP_058987456.1">
    <property type="nucleotide sequence ID" value="NZ_JOOZ01000078.1"/>
</dbReference>
<proteinExistence type="predicted"/>
<reference evidence="1 2" key="1">
    <citation type="submission" date="2014-06" db="EMBL/GenBank/DDBJ databases">
        <authorList>
            <person name="Ju J."/>
            <person name="Zhang J."/>
        </authorList>
    </citation>
    <scope>NUCLEOTIDE SEQUENCE [LARGE SCALE GENOMIC DNA]</scope>
    <source>
        <strain evidence="1">DmL_050</strain>
    </source>
</reference>
<sequence length="85" mass="9651">MEKKLEQDGHEFDSLYELAVYRRLKPMLASTLKLDVHPPLRGCAFQEEAFADFKVSSAQTGKSCCIEVVSLFDRTFIAYSSAQKE</sequence>
<evidence type="ECO:0000313" key="2">
    <source>
        <dbReference type="Proteomes" id="UP000195072"/>
    </source>
</evidence>
<organism evidence="1 2">
    <name type="scientific">Acetobacter senegalensis</name>
    <dbReference type="NCBI Taxonomy" id="446692"/>
    <lineage>
        <taxon>Bacteria</taxon>
        <taxon>Pseudomonadati</taxon>
        <taxon>Pseudomonadota</taxon>
        <taxon>Alphaproteobacteria</taxon>
        <taxon>Acetobacterales</taxon>
        <taxon>Acetobacteraceae</taxon>
        <taxon>Acetobacter</taxon>
    </lineage>
</organism>